<feature type="compositionally biased region" description="Basic and acidic residues" evidence="2">
    <location>
        <begin position="497"/>
        <end position="507"/>
    </location>
</feature>
<feature type="compositionally biased region" description="Basic and acidic residues" evidence="2">
    <location>
        <begin position="907"/>
        <end position="923"/>
    </location>
</feature>
<feature type="coiled-coil region" evidence="1">
    <location>
        <begin position="1205"/>
        <end position="1232"/>
    </location>
</feature>
<dbReference type="AlphaFoldDB" id="D2VIT9"/>
<dbReference type="Proteomes" id="UP000006671">
    <property type="component" value="Unassembled WGS sequence"/>
</dbReference>
<feature type="compositionally biased region" description="Basic and acidic residues" evidence="2">
    <location>
        <begin position="1005"/>
        <end position="1014"/>
    </location>
</feature>
<reference evidence="3 4" key="1">
    <citation type="journal article" date="2010" name="Cell">
        <title>The genome of Naegleria gruberi illuminates early eukaryotic versatility.</title>
        <authorList>
            <person name="Fritz-Laylin L.K."/>
            <person name="Prochnik S.E."/>
            <person name="Ginger M.L."/>
            <person name="Dacks J.B."/>
            <person name="Carpenter M.L."/>
            <person name="Field M.C."/>
            <person name="Kuo A."/>
            <person name="Paredez A."/>
            <person name="Chapman J."/>
            <person name="Pham J."/>
            <person name="Shu S."/>
            <person name="Neupane R."/>
            <person name="Cipriano M."/>
            <person name="Mancuso J."/>
            <person name="Tu H."/>
            <person name="Salamov A."/>
            <person name="Lindquist E."/>
            <person name="Shapiro H."/>
            <person name="Lucas S."/>
            <person name="Grigoriev I.V."/>
            <person name="Cande W.Z."/>
            <person name="Fulton C."/>
            <person name="Rokhsar D.S."/>
            <person name="Dawson S.C."/>
        </authorList>
    </citation>
    <scope>NUCLEOTIDE SEQUENCE [LARGE SCALE GENOMIC DNA]</scope>
    <source>
        <strain evidence="3 4">NEG-M</strain>
    </source>
</reference>
<feature type="compositionally biased region" description="Basic residues" evidence="2">
    <location>
        <begin position="897"/>
        <end position="906"/>
    </location>
</feature>
<evidence type="ECO:0000313" key="3">
    <source>
        <dbReference type="EMBL" id="EFC43332.1"/>
    </source>
</evidence>
<gene>
    <name evidence="3" type="ORF">NAEGRDRAFT_49892</name>
</gene>
<dbReference type="GeneID" id="8862007"/>
<feature type="compositionally biased region" description="Low complexity" evidence="2">
    <location>
        <begin position="707"/>
        <end position="717"/>
    </location>
</feature>
<dbReference type="KEGG" id="ngr:NAEGRDRAFT_49892"/>
<feature type="compositionally biased region" description="Basic and acidic residues" evidence="2">
    <location>
        <begin position="299"/>
        <end position="312"/>
    </location>
</feature>
<evidence type="ECO:0000256" key="1">
    <source>
        <dbReference type="SAM" id="Coils"/>
    </source>
</evidence>
<keyword evidence="4" id="KW-1185">Reference proteome</keyword>
<protein>
    <submittedName>
        <fullName evidence="3">Predicted protein</fullName>
    </submittedName>
</protein>
<feature type="compositionally biased region" description="Basic and acidic residues" evidence="2">
    <location>
        <begin position="526"/>
        <end position="542"/>
    </location>
</feature>
<feature type="compositionally biased region" description="Low complexity" evidence="2">
    <location>
        <begin position="729"/>
        <end position="739"/>
    </location>
</feature>
<feature type="compositionally biased region" description="Basic and acidic residues" evidence="2">
    <location>
        <begin position="475"/>
        <end position="487"/>
    </location>
</feature>
<dbReference type="STRING" id="5762.D2VIT9"/>
<dbReference type="VEuPathDB" id="AmoebaDB:NAEGRDRAFT_49892"/>
<name>D2VIT9_NAEGR</name>
<feature type="compositionally biased region" description="Basic residues" evidence="2">
    <location>
        <begin position="758"/>
        <end position="768"/>
    </location>
</feature>
<feature type="compositionally biased region" description="Basic residues" evidence="2">
    <location>
        <begin position="1085"/>
        <end position="1102"/>
    </location>
</feature>
<feature type="region of interest" description="Disordered" evidence="2">
    <location>
        <begin position="296"/>
        <end position="323"/>
    </location>
</feature>
<feature type="compositionally biased region" description="Polar residues" evidence="2">
    <location>
        <begin position="444"/>
        <end position="461"/>
    </location>
</feature>
<dbReference type="EMBL" id="GG738874">
    <property type="protein sequence ID" value="EFC43332.1"/>
    <property type="molecule type" value="Genomic_DNA"/>
</dbReference>
<feature type="compositionally biased region" description="Basic and acidic residues" evidence="2">
    <location>
        <begin position="783"/>
        <end position="794"/>
    </location>
</feature>
<feature type="region of interest" description="Disordered" evidence="2">
    <location>
        <begin position="374"/>
        <end position="1126"/>
    </location>
</feature>
<feature type="compositionally biased region" description="Basic and acidic residues" evidence="2">
    <location>
        <begin position="1030"/>
        <end position="1044"/>
    </location>
</feature>
<feature type="compositionally biased region" description="Basic and acidic residues" evidence="2">
    <location>
        <begin position="683"/>
        <end position="704"/>
    </location>
</feature>
<proteinExistence type="predicted"/>
<keyword evidence="1" id="KW-0175">Coiled coil</keyword>
<sequence>MEEQHVEARGGRYYRSLVQVRTGRLVSVSGNTAFVIKFDGETTIELIAQCNCFRLNGEPIDIALNKPLQLTSKGSTLTRPSEFFGIFKSANGATIMYSFFSRGETRYLDFSIDAPTNLNFSHGFCVSSAKGAINDNLFYKPLEKTRTIKASSVNNKLFDKVTDTQQQKAENTCKKAGIDPKKHPNDYSSCVIDALIDPKNAKQIAKGMVKNQKREEKAAISVAKDTIRTMDKKDLVKFISKIVVSEEKKKAAVQETKTPSAKTVSKTLKALSVDNLINTLDKIIDNKKVTVKTINSTKKKQEKEQHKAKNNSEMKQTQGVSPKVTENKFKQEVQKITEGKSPVKRLIKTKSIDDKPITVEKKIKSKVAQESLVPKKNVEKRTQQTSKINFGKNDTTFRKRKKQTSTATKKEAKPKKKSTKVESDFTQSFDSKPVVEKKKPKTLNIESQSVSTKKPATSQKITEGKSPVKILIKTKSVDDKSITVEKKIKSKVAQKSLEPKKNVEKRTQQTSKIKFGKRKKQTSPSTKKEAKSKKADDEEMKPKKNSTKVESTQSFDSKPVVEKKISPVTRFITTKAVSTKSDQETKPKKKKEVEAPKKNSKTTSEKSKKQSKKSKKQVEQTSEKSGKKNTKKVSKKTTEISDSSKKTSDIKETKPKKGKKLVKDSSEKKVSKSVKSSMKTKSKKEVDSQQDIPKKTSEGKETKPKKSAISSKSVDSSPTIKQETKPKKGSSGKNGNVSNETPQKSKKEDSKISYQEKKQKKKVKKVKKGASTSSKKSTSETSAKSKKDSSRNEDEISIPSKKSKGGKKKDLTSSVDAAKKQKSKKEQVQSNDESTTIQNKKKKRKDTSTSNSSVETPKKDKASKKNANSEDEAPKLRIPIRKSRQAQGNEETPIQSKKSKGGKKKIPKVDKSNKSEKSQDKPKLRIPSRKTSPSRDDEEVPKLRIPTRGQSNSPKNAPKQSETSSQQRIESGMMTIKSVDSVPVTVERTQKNTISTPKVRIPTKKGKDSKKQPKTESISSSQNESAIDLASERVEPTRRLRETATTESSGKKKKETVESAQQIPSEEVREVSEPALSSETSKPTSKGKPKEKKSNRRSKRTSHNVSRYVPIEKSPQSRAVEKPTSVNQSIKTIINVPTPAVPKQKQCRPSKVPSPDKKLISQLSKLKRRNEKLARHLKQVTRFNQQQTAWNRKMSQSLRSEHESKDRLKHYLQRLRLELSDLERSNQFQQNQQPTAVTNDNQQSIVLNVVGSPNLQ</sequence>
<feature type="compositionally biased region" description="Polar residues" evidence="2">
    <location>
        <begin position="948"/>
        <end position="969"/>
    </location>
</feature>
<feature type="compositionally biased region" description="Polar residues" evidence="2">
    <location>
        <begin position="885"/>
        <end position="895"/>
    </location>
</feature>
<feature type="compositionally biased region" description="Basic and acidic residues" evidence="2">
    <location>
        <begin position="636"/>
        <end position="670"/>
    </location>
</feature>
<evidence type="ECO:0000313" key="4">
    <source>
        <dbReference type="Proteomes" id="UP000006671"/>
    </source>
</evidence>
<feature type="compositionally biased region" description="Basic and acidic residues" evidence="2">
    <location>
        <begin position="743"/>
        <end position="757"/>
    </location>
</feature>
<evidence type="ECO:0000256" key="2">
    <source>
        <dbReference type="SAM" id="MobiDB-lite"/>
    </source>
</evidence>
<feature type="compositionally biased region" description="Basic and acidic residues" evidence="2">
    <location>
        <begin position="581"/>
        <end position="608"/>
    </location>
</feature>
<organism evidence="4">
    <name type="scientific">Naegleria gruberi</name>
    <name type="common">Amoeba</name>
    <dbReference type="NCBI Taxonomy" id="5762"/>
    <lineage>
        <taxon>Eukaryota</taxon>
        <taxon>Discoba</taxon>
        <taxon>Heterolobosea</taxon>
        <taxon>Tetramitia</taxon>
        <taxon>Eutetramitia</taxon>
        <taxon>Vahlkampfiidae</taxon>
        <taxon>Naegleria</taxon>
    </lineage>
</organism>
<feature type="compositionally biased region" description="Polar residues" evidence="2">
    <location>
        <begin position="1015"/>
        <end position="1025"/>
    </location>
</feature>
<dbReference type="RefSeq" id="XP_002676076.1">
    <property type="nucleotide sequence ID" value="XM_002676030.1"/>
</dbReference>
<feature type="compositionally biased region" description="Basic and acidic residues" evidence="2">
    <location>
        <begin position="616"/>
        <end position="626"/>
    </location>
</feature>
<accession>D2VIT9</accession>
<dbReference type="InParanoid" id="D2VIT9"/>
<feature type="compositionally biased region" description="Polar residues" evidence="2">
    <location>
        <begin position="383"/>
        <end position="394"/>
    </location>
</feature>
<dbReference type="OMA" id="KCEKMYP"/>
<feature type="compositionally biased region" description="Low complexity" evidence="2">
    <location>
        <begin position="769"/>
        <end position="782"/>
    </location>
</feature>